<keyword evidence="3" id="KW-0732">Signal</keyword>
<reference evidence="13" key="1">
    <citation type="submission" date="2025-08" db="UniProtKB">
        <authorList>
            <consortium name="RefSeq"/>
        </authorList>
    </citation>
    <scope>IDENTIFICATION</scope>
    <source>
        <tissue evidence="13">Muscle</tissue>
    </source>
</reference>
<keyword evidence="7" id="KW-0472">Membrane</keyword>
<keyword evidence="6" id="KW-1133">Transmembrane helix</keyword>
<dbReference type="RefSeq" id="XP_022256479.1">
    <property type="nucleotide sequence ID" value="XM_022400771.1"/>
</dbReference>
<proteinExistence type="predicted"/>
<evidence type="ECO:0000313" key="12">
    <source>
        <dbReference type="Proteomes" id="UP000694941"/>
    </source>
</evidence>
<evidence type="ECO:0000259" key="10">
    <source>
        <dbReference type="PROSITE" id="PS50011"/>
    </source>
</evidence>
<comment type="subcellular location">
    <subcellularLocation>
        <location evidence="1">Cell membrane</location>
        <topology evidence="1">Single-pass membrane protein</topology>
    </subcellularLocation>
</comment>
<dbReference type="PANTHER" id="PTHR24416">
    <property type="entry name" value="TYROSINE-PROTEIN KINASE RECEPTOR"/>
    <property type="match status" value="1"/>
</dbReference>
<feature type="domain" description="WIF" evidence="11">
    <location>
        <begin position="1"/>
        <end position="107"/>
    </location>
</feature>
<feature type="domain" description="Protein kinase" evidence="10">
    <location>
        <begin position="235"/>
        <end position="506"/>
    </location>
</feature>
<dbReference type="SUPFAM" id="SSF56112">
    <property type="entry name" value="Protein kinase-like (PK-like)"/>
    <property type="match status" value="1"/>
</dbReference>
<evidence type="ECO:0000256" key="5">
    <source>
        <dbReference type="ARBA" id="ARBA00022840"/>
    </source>
</evidence>
<evidence type="ECO:0000256" key="8">
    <source>
        <dbReference type="ARBA" id="ARBA00023170"/>
    </source>
</evidence>
<dbReference type="Pfam" id="PF07714">
    <property type="entry name" value="PK_Tyr_Ser-Thr"/>
    <property type="match status" value="1"/>
</dbReference>
<accession>A0ABM1TKS3</accession>
<evidence type="ECO:0000256" key="9">
    <source>
        <dbReference type="ARBA" id="ARBA00023180"/>
    </source>
</evidence>
<name>A0ABM1TKS3_LIMPO</name>
<gene>
    <name evidence="13" type="primary">LOC106472168</name>
</gene>
<keyword evidence="5" id="KW-0067">ATP-binding</keyword>
<dbReference type="PANTHER" id="PTHR24416:SF349">
    <property type="entry name" value="TYROSINE-PROTEIN KINASE RYK"/>
    <property type="match status" value="1"/>
</dbReference>
<evidence type="ECO:0000256" key="6">
    <source>
        <dbReference type="ARBA" id="ARBA00022989"/>
    </source>
</evidence>
<dbReference type="InterPro" id="IPR038677">
    <property type="entry name" value="WIF_sf"/>
</dbReference>
<dbReference type="InterPro" id="IPR000719">
    <property type="entry name" value="Prot_kinase_dom"/>
</dbReference>
<evidence type="ECO:0000256" key="4">
    <source>
        <dbReference type="ARBA" id="ARBA00022741"/>
    </source>
</evidence>
<dbReference type="PRINTS" id="PR00109">
    <property type="entry name" value="TYRKINASE"/>
</dbReference>
<dbReference type="InterPro" id="IPR011009">
    <property type="entry name" value="Kinase-like_dom_sf"/>
</dbReference>
<evidence type="ECO:0000256" key="2">
    <source>
        <dbReference type="ARBA" id="ARBA00022692"/>
    </source>
</evidence>
<dbReference type="PROSITE" id="PS00109">
    <property type="entry name" value="PROTEIN_KINASE_TYR"/>
    <property type="match status" value="1"/>
</dbReference>
<keyword evidence="9" id="KW-0325">Glycoprotein</keyword>
<dbReference type="Proteomes" id="UP000694941">
    <property type="component" value="Unplaced"/>
</dbReference>
<evidence type="ECO:0000259" key="11">
    <source>
        <dbReference type="PROSITE" id="PS50814"/>
    </source>
</evidence>
<keyword evidence="8" id="KW-0675">Receptor</keyword>
<dbReference type="InterPro" id="IPR008266">
    <property type="entry name" value="Tyr_kinase_AS"/>
</dbReference>
<protein>
    <submittedName>
        <fullName evidence="13">Tyrosine-protein kinase RYK-like isoform X1</fullName>
    </submittedName>
</protein>
<organism evidence="12 13">
    <name type="scientific">Limulus polyphemus</name>
    <name type="common">Atlantic horseshoe crab</name>
    <dbReference type="NCBI Taxonomy" id="6850"/>
    <lineage>
        <taxon>Eukaryota</taxon>
        <taxon>Metazoa</taxon>
        <taxon>Ecdysozoa</taxon>
        <taxon>Arthropoda</taxon>
        <taxon>Chelicerata</taxon>
        <taxon>Merostomata</taxon>
        <taxon>Xiphosura</taxon>
        <taxon>Limulidae</taxon>
        <taxon>Limulus</taxon>
    </lineage>
</organism>
<dbReference type="InterPro" id="IPR001245">
    <property type="entry name" value="Ser-Thr/Tyr_kinase_cat_dom"/>
</dbReference>
<keyword evidence="2" id="KW-0812">Transmembrane</keyword>
<evidence type="ECO:0000256" key="3">
    <source>
        <dbReference type="ARBA" id="ARBA00022729"/>
    </source>
</evidence>
<dbReference type="InterPro" id="IPR050122">
    <property type="entry name" value="RTK"/>
</dbReference>
<dbReference type="Pfam" id="PF02019">
    <property type="entry name" value="WIF"/>
    <property type="match status" value="1"/>
</dbReference>
<dbReference type="InterPro" id="IPR003306">
    <property type="entry name" value="WIF"/>
</dbReference>
<dbReference type="SMART" id="SM00469">
    <property type="entry name" value="WIF"/>
    <property type="match status" value="1"/>
</dbReference>
<evidence type="ECO:0000256" key="7">
    <source>
        <dbReference type="ARBA" id="ARBA00023136"/>
    </source>
</evidence>
<dbReference type="PROSITE" id="PS50814">
    <property type="entry name" value="WIF"/>
    <property type="match status" value="1"/>
</dbReference>
<keyword evidence="12" id="KW-1185">Reference proteome</keyword>
<evidence type="ECO:0000256" key="1">
    <source>
        <dbReference type="ARBA" id="ARBA00004162"/>
    </source>
</evidence>
<keyword evidence="4" id="KW-0547">Nucleotide-binding</keyword>
<dbReference type="Gene3D" id="3.30.200.20">
    <property type="entry name" value="Phosphorylase Kinase, domain 1"/>
    <property type="match status" value="1"/>
</dbReference>
<evidence type="ECO:0000313" key="13">
    <source>
        <dbReference type="RefSeq" id="XP_022256479.1"/>
    </source>
</evidence>
<dbReference type="Gene3D" id="1.10.510.10">
    <property type="entry name" value="Transferase(Phosphotransferase) domain 1"/>
    <property type="match status" value="1"/>
</dbReference>
<sequence length="513" mass="57782">MVNTYALGFEVVVPNEIPDLHFTWQSLSRHKVKYSIAVLVNKTEALRDPQLNIPSQGLVPEEQKVFQVLLPCTGKQSEEVDIRIQINVTAENQPNNTFLTLKRRKICLKDDSHNGTMLMDPSAMVASTNSFYISVGCASGLIVIMTVAATTCYIRSQKARRNNSNYRGDSMRGASSQGQTFLRVDTPNNASTVGSYSSFRHLTPSSVNVPVQMNNLRASELTEQISEIDIERKKIVLHEKIQEGTFGQIYRGVLIEFDSETSMKQNTFVKTVSDQASKDQISLLLAEGMKLYGTNHKNVLPIIAVCMDDVQHPLLVYPFMNQGNLKIFLQKCKFSVEGHCHTLLTQDLVGMAIQIVQGMIYLHKKKIIHGDLATRNCVVDDRLLVKITDNALSRDLFPNDYHCLGDNENRPVKWLALESLLKKEFSTASDVWSFGVTLWELMTLGHQPYVEIDPFEMGASLRDGYRLSQPINCPDELYTLMAFSWAAASEKRPSFSQLLVCFQDFYNALGLYV</sequence>
<dbReference type="Gene3D" id="2.60.40.2170">
    <property type="entry name" value="Wnt, WIF domain"/>
    <property type="match status" value="1"/>
</dbReference>
<dbReference type="GeneID" id="106472168"/>
<dbReference type="PROSITE" id="PS50011">
    <property type="entry name" value="PROTEIN_KINASE_DOM"/>
    <property type="match status" value="1"/>
</dbReference>